<feature type="compositionally biased region" description="Polar residues" evidence="6">
    <location>
        <begin position="535"/>
        <end position="548"/>
    </location>
</feature>
<dbReference type="STRING" id="913774.A0A0C3DJX6"/>
<keyword evidence="4" id="KW-0547">Nucleotide-binding</keyword>
<dbReference type="PANTHER" id="PTHR24096:SF317">
    <property type="entry name" value="ADENYLATE-FORMING ENZYME AFEA"/>
    <property type="match status" value="1"/>
</dbReference>
<evidence type="ECO:0000259" key="7">
    <source>
        <dbReference type="Pfam" id="PF00501"/>
    </source>
</evidence>
<dbReference type="OrthoDB" id="2150604at2759"/>
<evidence type="ECO:0000256" key="3">
    <source>
        <dbReference type="ARBA" id="ARBA00022598"/>
    </source>
</evidence>
<reference evidence="9 10" key="1">
    <citation type="submission" date="2014-04" db="EMBL/GenBank/DDBJ databases">
        <authorList>
            <consortium name="DOE Joint Genome Institute"/>
            <person name="Kuo A."/>
            <person name="Martino E."/>
            <person name="Perotto S."/>
            <person name="Kohler A."/>
            <person name="Nagy L.G."/>
            <person name="Floudas D."/>
            <person name="Copeland A."/>
            <person name="Barry K.W."/>
            <person name="Cichocki N."/>
            <person name="Veneault-Fourrey C."/>
            <person name="LaButti K."/>
            <person name="Lindquist E.A."/>
            <person name="Lipzen A."/>
            <person name="Lundell T."/>
            <person name="Morin E."/>
            <person name="Murat C."/>
            <person name="Sun H."/>
            <person name="Tunlid A."/>
            <person name="Henrissat B."/>
            <person name="Grigoriev I.V."/>
            <person name="Hibbett D.S."/>
            <person name="Martin F."/>
            <person name="Nordberg H.P."/>
            <person name="Cantor M.N."/>
            <person name="Hua S.X."/>
        </authorList>
    </citation>
    <scope>NUCLEOTIDE SEQUENCE [LARGE SCALE GENOMIC DNA]</scope>
    <source>
        <strain evidence="9 10">Zn</strain>
    </source>
</reference>
<evidence type="ECO:0000313" key="10">
    <source>
        <dbReference type="Proteomes" id="UP000054321"/>
    </source>
</evidence>
<dbReference type="InterPro" id="IPR045851">
    <property type="entry name" value="AMP-bd_C_sf"/>
</dbReference>
<keyword evidence="10" id="KW-1185">Reference proteome</keyword>
<comment type="similarity">
    <text evidence="2">Belongs to the ATP-dependent AMP-binding enzyme family.</text>
</comment>
<organism evidence="9 10">
    <name type="scientific">Oidiodendron maius (strain Zn)</name>
    <dbReference type="NCBI Taxonomy" id="913774"/>
    <lineage>
        <taxon>Eukaryota</taxon>
        <taxon>Fungi</taxon>
        <taxon>Dikarya</taxon>
        <taxon>Ascomycota</taxon>
        <taxon>Pezizomycotina</taxon>
        <taxon>Leotiomycetes</taxon>
        <taxon>Leotiomycetes incertae sedis</taxon>
        <taxon>Myxotrichaceae</taxon>
        <taxon>Oidiodendron</taxon>
    </lineage>
</organism>
<dbReference type="Pfam" id="PF00501">
    <property type="entry name" value="AMP-binding"/>
    <property type="match status" value="1"/>
</dbReference>
<dbReference type="InParanoid" id="A0A0C3DJX6"/>
<name>A0A0C3DJX6_OIDMZ</name>
<comment type="pathway">
    <text evidence="1">Secondary metabolite biosynthesis.</text>
</comment>
<keyword evidence="3" id="KW-0436">Ligase</keyword>
<feature type="domain" description="AMP-dependent synthetase/ligase" evidence="7">
    <location>
        <begin position="12"/>
        <end position="374"/>
    </location>
</feature>
<dbReference type="InterPro" id="IPR000873">
    <property type="entry name" value="AMP-dep_synth/lig_dom"/>
</dbReference>
<dbReference type="AlphaFoldDB" id="A0A0C3DJX6"/>
<feature type="region of interest" description="Disordered" evidence="6">
    <location>
        <begin position="508"/>
        <end position="572"/>
    </location>
</feature>
<evidence type="ECO:0000256" key="1">
    <source>
        <dbReference type="ARBA" id="ARBA00005179"/>
    </source>
</evidence>
<dbReference type="Proteomes" id="UP000054321">
    <property type="component" value="Unassembled WGS sequence"/>
</dbReference>
<dbReference type="GO" id="GO:0019748">
    <property type="term" value="P:secondary metabolic process"/>
    <property type="evidence" value="ECO:0007669"/>
    <property type="project" value="TreeGrafter"/>
</dbReference>
<feature type="compositionally biased region" description="Low complexity" evidence="6">
    <location>
        <begin position="521"/>
        <end position="534"/>
    </location>
</feature>
<reference evidence="10" key="2">
    <citation type="submission" date="2015-01" db="EMBL/GenBank/DDBJ databases">
        <title>Evolutionary Origins and Diversification of the Mycorrhizal Mutualists.</title>
        <authorList>
            <consortium name="DOE Joint Genome Institute"/>
            <consortium name="Mycorrhizal Genomics Consortium"/>
            <person name="Kohler A."/>
            <person name="Kuo A."/>
            <person name="Nagy L.G."/>
            <person name="Floudas D."/>
            <person name="Copeland A."/>
            <person name="Barry K.W."/>
            <person name="Cichocki N."/>
            <person name="Veneault-Fourrey C."/>
            <person name="LaButti K."/>
            <person name="Lindquist E.A."/>
            <person name="Lipzen A."/>
            <person name="Lundell T."/>
            <person name="Morin E."/>
            <person name="Murat C."/>
            <person name="Riley R."/>
            <person name="Ohm R."/>
            <person name="Sun H."/>
            <person name="Tunlid A."/>
            <person name="Henrissat B."/>
            <person name="Grigoriev I.V."/>
            <person name="Hibbett D.S."/>
            <person name="Martin F."/>
        </authorList>
    </citation>
    <scope>NUCLEOTIDE SEQUENCE [LARGE SCALE GENOMIC DNA]</scope>
    <source>
        <strain evidence="10">Zn</strain>
    </source>
</reference>
<evidence type="ECO:0000256" key="2">
    <source>
        <dbReference type="ARBA" id="ARBA00006432"/>
    </source>
</evidence>
<evidence type="ECO:0000313" key="9">
    <source>
        <dbReference type="EMBL" id="KIN02278.1"/>
    </source>
</evidence>
<dbReference type="Pfam" id="PF13193">
    <property type="entry name" value="AMP-binding_C"/>
    <property type="match status" value="1"/>
</dbReference>
<sequence length="590" mass="65105">MDIVSWSFGNEGYPQDQPLYIDSTDISRSLSTTDVRTQVRQLVGGLQSHGLKKGDCVCVVSFNDIHYTSLFLGVIGSGGCFTGANPGYTAHELTHHLRITQAKFLLTSPKTLDIALAAADSCEIPLSRVFVLNFHGEEIPAGRQSWELLLSCGERDWERVENPDDTPAAYVSTSGTSGLPKAAVIPHSYFVSQAEFQLKTSAVRYKISTLISIPPFHVFTIPVQHALPLRKGTAAYIMPRFETGRFLDVVEKFRISHIIVVPPMLMTLAHTSESSQLRSIRRIYVGGSCATDGMQQQLYAKLPSLARIEQVYGMTEVGWATTWHDRQQECTGSVGRPLPGTELRLVDRDGEVITEEGVNGEIHIHCPHPMMGYLNNPAATAESFSPDGWVRTGDVGYIRDGKWYVVDRTKDLIKVRGWQVSPVEIEAVLLEHHLVTDAAVIGAAAQDGTGEVPIAFVVKADDSLQEDDIKNFLSKRLARYKGVDEVVFVDAIPRNPTGKILRRDLEKYQQERDREAQLDGRSSPSPVSSPRSVRTASLTDASTVSQEDPPTPPSEPIFVPMRRNKRAGDPLAPVTVKRRSARVAAIRIRG</sequence>
<feature type="domain" description="AMP-binding enzyme C-terminal" evidence="8">
    <location>
        <begin position="424"/>
        <end position="499"/>
    </location>
</feature>
<dbReference type="InterPro" id="IPR025110">
    <property type="entry name" value="AMP-bd_C"/>
</dbReference>
<dbReference type="InterPro" id="IPR042099">
    <property type="entry name" value="ANL_N_sf"/>
</dbReference>
<dbReference type="PANTHER" id="PTHR24096">
    <property type="entry name" value="LONG-CHAIN-FATTY-ACID--COA LIGASE"/>
    <property type="match status" value="1"/>
</dbReference>
<keyword evidence="5" id="KW-0067">ATP-binding</keyword>
<dbReference type="Gene3D" id="3.40.50.12780">
    <property type="entry name" value="N-terminal domain of ligase-like"/>
    <property type="match status" value="1"/>
</dbReference>
<dbReference type="SUPFAM" id="SSF56801">
    <property type="entry name" value="Acetyl-CoA synthetase-like"/>
    <property type="match status" value="1"/>
</dbReference>
<dbReference type="EMBL" id="KN832875">
    <property type="protein sequence ID" value="KIN02278.1"/>
    <property type="molecule type" value="Genomic_DNA"/>
</dbReference>
<evidence type="ECO:0000259" key="8">
    <source>
        <dbReference type="Pfam" id="PF13193"/>
    </source>
</evidence>
<proteinExistence type="inferred from homology"/>
<dbReference type="GO" id="GO:0016405">
    <property type="term" value="F:CoA-ligase activity"/>
    <property type="evidence" value="ECO:0007669"/>
    <property type="project" value="TreeGrafter"/>
</dbReference>
<dbReference type="GO" id="GO:0005524">
    <property type="term" value="F:ATP binding"/>
    <property type="evidence" value="ECO:0007669"/>
    <property type="project" value="UniProtKB-KW"/>
</dbReference>
<protein>
    <submittedName>
        <fullName evidence="9">Uncharacterized protein</fullName>
    </submittedName>
</protein>
<dbReference type="HOGENOM" id="CLU_000022_59_2_1"/>
<gene>
    <name evidence="9" type="ORF">OIDMADRAFT_103445</name>
</gene>
<accession>A0A0C3DJX6</accession>
<evidence type="ECO:0000256" key="6">
    <source>
        <dbReference type="SAM" id="MobiDB-lite"/>
    </source>
</evidence>
<evidence type="ECO:0000256" key="5">
    <source>
        <dbReference type="ARBA" id="ARBA00022840"/>
    </source>
</evidence>
<evidence type="ECO:0000256" key="4">
    <source>
        <dbReference type="ARBA" id="ARBA00022741"/>
    </source>
</evidence>
<dbReference type="Gene3D" id="3.30.300.30">
    <property type="match status" value="1"/>
</dbReference>
<feature type="compositionally biased region" description="Basic and acidic residues" evidence="6">
    <location>
        <begin position="508"/>
        <end position="518"/>
    </location>
</feature>